<dbReference type="Proteomes" id="UP000519023">
    <property type="component" value="Unassembled WGS sequence"/>
</dbReference>
<proteinExistence type="predicted"/>
<evidence type="ECO:0000313" key="1">
    <source>
        <dbReference type="EMBL" id="NML08707.1"/>
    </source>
</evidence>
<dbReference type="Pfam" id="PF09684">
    <property type="entry name" value="Tail_P2_I"/>
    <property type="match status" value="1"/>
</dbReference>
<protein>
    <submittedName>
        <fullName evidence="1">Phage tail protein I</fullName>
    </submittedName>
</protein>
<sequence>MKNILPPNATKLEVAIDKIIAARLAGVPVAIDAIWNPATCPAALLPWLAWGLSLDLWNADWTEAQKRAAVADAIRFQQRKGTPASLRLVLDRFDPLIEIVEWFKDRDTMDPFTFRLELPLSADSDVVYDEKLVSQILRDIAQVKPVRAHMTAVYRMHSEAQAWLVSGAGFAGQARLDERADTDAALDPIWDSFLQTEQGEPLLSESRAYLEH</sequence>
<keyword evidence="2" id="KW-1185">Reference proteome</keyword>
<comment type="caution">
    <text evidence="1">The sequence shown here is derived from an EMBL/GenBank/DDBJ whole genome shotgun (WGS) entry which is preliminary data.</text>
</comment>
<dbReference type="AlphaFoldDB" id="A0A7X9ZQR1"/>
<dbReference type="NCBIfam" id="TIGR01634">
    <property type="entry name" value="tail_P2_I"/>
    <property type="match status" value="1"/>
</dbReference>
<gene>
    <name evidence="1" type="ORF">HHL08_00860</name>
</gene>
<dbReference type="RefSeq" id="WP_169570556.1">
    <property type="nucleotide sequence ID" value="NZ_JABBFV010000001.1"/>
</dbReference>
<organism evidence="1 2">
    <name type="scientific">Sphingobium psychrophilum</name>
    <dbReference type="NCBI Taxonomy" id="2728834"/>
    <lineage>
        <taxon>Bacteria</taxon>
        <taxon>Pseudomonadati</taxon>
        <taxon>Pseudomonadota</taxon>
        <taxon>Alphaproteobacteria</taxon>
        <taxon>Sphingomonadales</taxon>
        <taxon>Sphingomonadaceae</taxon>
        <taxon>Sphingobium</taxon>
    </lineage>
</organism>
<name>A0A7X9ZQR1_9SPHN</name>
<dbReference type="EMBL" id="JABBFV010000001">
    <property type="protein sequence ID" value="NML08707.1"/>
    <property type="molecule type" value="Genomic_DNA"/>
</dbReference>
<evidence type="ECO:0000313" key="2">
    <source>
        <dbReference type="Proteomes" id="UP000519023"/>
    </source>
</evidence>
<reference evidence="1 2" key="1">
    <citation type="submission" date="2020-04" db="EMBL/GenBank/DDBJ databases">
        <title>Sphingobium sp. AR-3-1 isolated from Arctic soil.</title>
        <authorList>
            <person name="Dahal R.H."/>
            <person name="Chaudhary D.K."/>
        </authorList>
    </citation>
    <scope>NUCLEOTIDE SEQUENCE [LARGE SCALE GENOMIC DNA]</scope>
    <source>
        <strain evidence="1 2">AR-3-1</strain>
    </source>
</reference>
<accession>A0A7X9ZQR1</accession>
<dbReference type="InterPro" id="IPR006521">
    <property type="entry name" value="Tail_protein_I"/>
</dbReference>